<dbReference type="SFLD" id="SFLDS00001">
    <property type="entry name" value="Enolase"/>
    <property type="match status" value="1"/>
</dbReference>
<evidence type="ECO:0000313" key="6">
    <source>
        <dbReference type="EMBL" id="GLB67607.1"/>
    </source>
</evidence>
<dbReference type="SMART" id="SM00922">
    <property type="entry name" value="MR_MLE"/>
    <property type="match status" value="1"/>
</dbReference>
<comment type="function">
    <text evidence="4">Converts 2-succinyl-6-hydroxy-2,4-cyclohexadiene-1-carboxylate (SHCHC) to 2-succinylbenzoate (OSB).</text>
</comment>
<accession>A0ABQ5MVD6</accession>
<dbReference type="PANTHER" id="PTHR48073">
    <property type="entry name" value="O-SUCCINYLBENZOATE SYNTHASE-RELATED"/>
    <property type="match status" value="1"/>
</dbReference>
<dbReference type="NCBIfam" id="NF002782">
    <property type="entry name" value="PRK02901.1"/>
    <property type="match status" value="1"/>
</dbReference>
<dbReference type="SFLD" id="SFLDF00009">
    <property type="entry name" value="o-succinylbenzoate_synthase"/>
    <property type="match status" value="1"/>
</dbReference>
<dbReference type="Proteomes" id="UP001209654">
    <property type="component" value="Unassembled WGS sequence"/>
</dbReference>
<evidence type="ECO:0000256" key="1">
    <source>
        <dbReference type="ARBA" id="ARBA00022723"/>
    </source>
</evidence>
<dbReference type="InterPro" id="IPR013342">
    <property type="entry name" value="Mandelate_racemase_C"/>
</dbReference>
<comment type="pathway">
    <text evidence="4">Quinol/quinone metabolism; 1,4-dihydroxy-2-naphthoate biosynthesis; 1,4-dihydroxy-2-naphthoate from chorismate: step 4/7.</text>
</comment>
<comment type="cofactor">
    <cofactor evidence="4">
        <name>a divalent metal cation</name>
        <dbReference type="ChEBI" id="CHEBI:60240"/>
    </cofactor>
</comment>
<proteinExistence type="inferred from homology"/>
<feature type="binding site" evidence="4">
    <location>
        <position position="201"/>
    </location>
    <ligand>
        <name>Mg(2+)</name>
        <dbReference type="ChEBI" id="CHEBI:18420"/>
    </ligand>
</feature>
<dbReference type="HAMAP" id="MF_00470">
    <property type="entry name" value="MenC_1"/>
    <property type="match status" value="1"/>
</dbReference>
<keyword evidence="7" id="KW-1185">Reference proteome</keyword>
<feature type="binding site" evidence="4">
    <location>
        <position position="173"/>
    </location>
    <ligand>
        <name>Mg(2+)</name>
        <dbReference type="ChEBI" id="CHEBI:18420"/>
    </ligand>
</feature>
<dbReference type="Gene3D" id="3.20.20.120">
    <property type="entry name" value="Enolase-like C-terminal domain"/>
    <property type="match status" value="1"/>
</dbReference>
<keyword evidence="2 4" id="KW-0460">Magnesium</keyword>
<organism evidence="6 7">
    <name type="scientific">Arthrobacter mangrovi</name>
    <dbReference type="NCBI Taxonomy" id="2966350"/>
    <lineage>
        <taxon>Bacteria</taxon>
        <taxon>Bacillati</taxon>
        <taxon>Actinomycetota</taxon>
        <taxon>Actinomycetes</taxon>
        <taxon>Micrococcales</taxon>
        <taxon>Micrococcaceae</taxon>
        <taxon>Arthrobacter</taxon>
    </lineage>
</organism>
<evidence type="ECO:0000313" key="7">
    <source>
        <dbReference type="Proteomes" id="UP001209654"/>
    </source>
</evidence>
<dbReference type="PANTHER" id="PTHR48073:SF2">
    <property type="entry name" value="O-SUCCINYLBENZOATE SYNTHASE"/>
    <property type="match status" value="1"/>
</dbReference>
<comment type="caution">
    <text evidence="6">The sequence shown here is derived from an EMBL/GenBank/DDBJ whole genome shotgun (WGS) entry which is preliminary data.</text>
</comment>
<dbReference type="EC" id="4.2.1.113" evidence="4"/>
<evidence type="ECO:0000256" key="2">
    <source>
        <dbReference type="ARBA" id="ARBA00022842"/>
    </source>
</evidence>
<reference evidence="6 7" key="1">
    <citation type="journal article" date="2023" name="Int. J. Syst. Evol. Microbiol.">
        <title>Arthrobacter mangrovi sp. nov., an actinobacterium isolated from the rhizosphere of a mangrove.</title>
        <authorList>
            <person name="Hamada M."/>
            <person name="Saitou S."/>
            <person name="Enomoto N."/>
            <person name="Nanri K."/>
            <person name="Hidaka K."/>
            <person name="Miura T."/>
            <person name="Tamura T."/>
        </authorList>
    </citation>
    <scope>NUCLEOTIDE SEQUENCE [LARGE SCALE GENOMIC DNA]</scope>
    <source>
        <strain evidence="6 7">NBRC 112813</strain>
    </source>
</reference>
<comment type="similarity">
    <text evidence="4">Belongs to the mandelate racemase/muconate lactonizing enzyme family. MenC type 1 subfamily.</text>
</comment>
<dbReference type="SUPFAM" id="SSF51604">
    <property type="entry name" value="Enolase C-terminal domain-like"/>
    <property type="match status" value="1"/>
</dbReference>
<keyword evidence="3 4" id="KW-0456">Lyase</keyword>
<dbReference type="InterPro" id="IPR036849">
    <property type="entry name" value="Enolase-like_C_sf"/>
</dbReference>
<dbReference type="InterPro" id="IPR029065">
    <property type="entry name" value="Enolase_C-like"/>
</dbReference>
<evidence type="ECO:0000256" key="3">
    <source>
        <dbReference type="ARBA" id="ARBA00023239"/>
    </source>
</evidence>
<feature type="domain" description="Mandelate racemase/muconate lactonizing enzyme C-terminal" evidence="5">
    <location>
        <begin position="98"/>
        <end position="192"/>
    </location>
</feature>
<dbReference type="EMBL" id="BRVS01000008">
    <property type="protein sequence ID" value="GLB67607.1"/>
    <property type="molecule type" value="Genomic_DNA"/>
</dbReference>
<dbReference type="InterPro" id="IPR010196">
    <property type="entry name" value="OSB_synthase_MenC1"/>
</dbReference>
<keyword evidence="1 4" id="KW-0479">Metal-binding</keyword>
<dbReference type="Pfam" id="PF18374">
    <property type="entry name" value="Enolase_like_N"/>
    <property type="match status" value="1"/>
</dbReference>
<name>A0ABQ5MVD6_9MICC</name>
<feature type="active site" description="Proton acceptor" evidence="4">
    <location>
        <position position="225"/>
    </location>
</feature>
<dbReference type="CDD" id="cd03320">
    <property type="entry name" value="OSBS"/>
    <property type="match status" value="1"/>
</dbReference>
<sequence>MTTPQPETGFPLPSLEELQAAARVVSLPMRVTFRGVLRRELMLFEGPAGWAEFSPFLEYDDAEAASWLGAAIEAGWHGFPAPLRTSVPVNATVPAVGPEDVPAVLARYDRPRTVKVKVAEAGQTADEDVLRVAAVRDVLPDAALRVDANGGWDPDTAVGVLARLAPFGLQYAEQPAPDIAGLRRVRQELRRRGLAVPVAADESVRKESDPLLVARQDAADLIVVKVQPLGGVRRALKIVAEAGLPAVVSSALDSSVGISAGVALAAALPDLPYACGLGTVALMDGDVVRDRLVPVDGSLPVRAAAADPELLGRYRAAPDREAWWAGRLSRTYRCLATPQR</sequence>
<protein>
    <recommendedName>
        <fullName evidence="4">o-succinylbenzoate synthase</fullName>
        <shortName evidence="4">OSB synthase</shortName>
        <shortName evidence="4">OSBS</shortName>
        <ecNumber evidence="4">4.2.1.113</ecNumber>
    </recommendedName>
    <alternativeName>
        <fullName evidence="4">4-(2'-carboxyphenyl)-4-oxybutyric acid synthase</fullName>
    </alternativeName>
    <alternativeName>
        <fullName evidence="4">o-succinylbenzoic acid synthase</fullName>
    </alternativeName>
</protein>
<feature type="active site" description="Proton donor" evidence="4">
    <location>
        <position position="117"/>
    </location>
</feature>
<feature type="binding site" evidence="4">
    <location>
        <position position="147"/>
    </location>
    <ligand>
        <name>Mg(2+)</name>
        <dbReference type="ChEBI" id="CHEBI:18420"/>
    </ligand>
</feature>
<evidence type="ECO:0000256" key="4">
    <source>
        <dbReference type="HAMAP-Rule" id="MF_00470"/>
    </source>
</evidence>
<keyword evidence="4" id="KW-0474">Menaquinone biosynthesis</keyword>
<comment type="catalytic activity">
    <reaction evidence="4">
        <text>(1R,6R)-6-hydroxy-2-succinyl-cyclohexa-2,4-diene-1-carboxylate = 2-succinylbenzoate + H2O</text>
        <dbReference type="Rhea" id="RHEA:10196"/>
        <dbReference type="ChEBI" id="CHEBI:15377"/>
        <dbReference type="ChEBI" id="CHEBI:18325"/>
        <dbReference type="ChEBI" id="CHEBI:58689"/>
        <dbReference type="EC" id="4.2.1.113"/>
    </reaction>
</comment>
<dbReference type="SFLD" id="SFLDG00180">
    <property type="entry name" value="muconate_cycloisomerase"/>
    <property type="match status" value="1"/>
</dbReference>
<gene>
    <name evidence="4 6" type="primary">menC</name>
    <name evidence="6" type="ORF">AHIS1636_20470</name>
</gene>
<evidence type="ECO:0000259" key="5">
    <source>
        <dbReference type="SMART" id="SM00922"/>
    </source>
</evidence>
<dbReference type="Pfam" id="PF13378">
    <property type="entry name" value="MR_MLE_C"/>
    <property type="match status" value="1"/>
</dbReference>
<dbReference type="RefSeq" id="WP_264795721.1">
    <property type="nucleotide sequence ID" value="NZ_BRVS01000008.1"/>
</dbReference>
<comment type="pathway">
    <text evidence="4">Quinol/quinone metabolism; menaquinone biosynthesis.</text>
</comment>